<evidence type="ECO:0000313" key="3">
    <source>
        <dbReference type="Proteomes" id="UP000315017"/>
    </source>
</evidence>
<sequence>MFRNIAGVVLGLMVAMGLVLVIELVGMTIVPPPEGIMSVDKVKQQAAFAELTPASFAFVLAAWTVGSFGGSLVAALTCASRRMVLAGIIAAFLWFAALVNLISIPSPVWFWVAGLTLIPLAWWLAVQVALIIRPNRPRGPQPFDMRAKNMACK</sequence>
<keyword evidence="1" id="KW-1133">Transmembrane helix</keyword>
<feature type="transmembrane region" description="Helical" evidence="1">
    <location>
        <begin position="7"/>
        <end position="31"/>
    </location>
</feature>
<dbReference type="AlphaFoldDB" id="A0A517Y4C9"/>
<reference evidence="2 3" key="1">
    <citation type="submission" date="2019-02" db="EMBL/GenBank/DDBJ databases">
        <title>Deep-cultivation of Planctomycetes and their phenomic and genomic characterization uncovers novel biology.</title>
        <authorList>
            <person name="Wiegand S."/>
            <person name="Jogler M."/>
            <person name="Boedeker C."/>
            <person name="Pinto D."/>
            <person name="Vollmers J."/>
            <person name="Rivas-Marin E."/>
            <person name="Kohn T."/>
            <person name="Peeters S.H."/>
            <person name="Heuer A."/>
            <person name="Rast P."/>
            <person name="Oberbeckmann S."/>
            <person name="Bunk B."/>
            <person name="Jeske O."/>
            <person name="Meyerdierks A."/>
            <person name="Storesund J.E."/>
            <person name="Kallscheuer N."/>
            <person name="Luecker S."/>
            <person name="Lage O.M."/>
            <person name="Pohl T."/>
            <person name="Merkel B.J."/>
            <person name="Hornburger P."/>
            <person name="Mueller R.-W."/>
            <person name="Bruemmer F."/>
            <person name="Labrenz M."/>
            <person name="Spormann A.M."/>
            <person name="Op den Camp H."/>
            <person name="Overmann J."/>
            <person name="Amann R."/>
            <person name="Jetten M.S.M."/>
            <person name="Mascher T."/>
            <person name="Medema M.H."/>
            <person name="Devos D.P."/>
            <person name="Kaster A.-K."/>
            <person name="Ovreas L."/>
            <person name="Rohde M."/>
            <person name="Galperin M.Y."/>
            <person name="Jogler C."/>
        </authorList>
    </citation>
    <scope>NUCLEOTIDE SEQUENCE [LARGE SCALE GENOMIC DNA]</scope>
    <source>
        <strain evidence="2 3">ETA_A8</strain>
    </source>
</reference>
<dbReference type="Proteomes" id="UP000315017">
    <property type="component" value="Chromosome"/>
</dbReference>
<protein>
    <submittedName>
        <fullName evidence="2">Uncharacterized protein</fullName>
    </submittedName>
</protein>
<feature type="transmembrane region" description="Helical" evidence="1">
    <location>
        <begin position="83"/>
        <end position="102"/>
    </location>
</feature>
<gene>
    <name evidence="2" type="ORF">ETAA8_01690</name>
</gene>
<evidence type="ECO:0000256" key="1">
    <source>
        <dbReference type="SAM" id="Phobius"/>
    </source>
</evidence>
<name>A0A517Y4C9_9BACT</name>
<dbReference type="EMBL" id="CP036274">
    <property type="protein sequence ID" value="QDU25108.1"/>
    <property type="molecule type" value="Genomic_DNA"/>
</dbReference>
<keyword evidence="1" id="KW-0472">Membrane</keyword>
<accession>A0A517Y4C9</accession>
<organism evidence="2 3">
    <name type="scientific">Anatilimnocola aggregata</name>
    <dbReference type="NCBI Taxonomy" id="2528021"/>
    <lineage>
        <taxon>Bacteria</taxon>
        <taxon>Pseudomonadati</taxon>
        <taxon>Planctomycetota</taxon>
        <taxon>Planctomycetia</taxon>
        <taxon>Pirellulales</taxon>
        <taxon>Pirellulaceae</taxon>
        <taxon>Anatilimnocola</taxon>
    </lineage>
</organism>
<evidence type="ECO:0000313" key="2">
    <source>
        <dbReference type="EMBL" id="QDU25108.1"/>
    </source>
</evidence>
<dbReference type="KEGG" id="aagg:ETAA8_01690"/>
<keyword evidence="3" id="KW-1185">Reference proteome</keyword>
<feature type="transmembrane region" description="Helical" evidence="1">
    <location>
        <begin position="51"/>
        <end position="76"/>
    </location>
</feature>
<dbReference type="RefSeq" id="WP_145083476.1">
    <property type="nucleotide sequence ID" value="NZ_CP036274.1"/>
</dbReference>
<keyword evidence="1" id="KW-0812">Transmembrane</keyword>
<proteinExistence type="predicted"/>
<feature type="transmembrane region" description="Helical" evidence="1">
    <location>
        <begin position="108"/>
        <end position="132"/>
    </location>
</feature>
<dbReference type="OrthoDB" id="893761at2"/>